<feature type="domain" description="FAD/NAD(P)-binding" evidence="12">
    <location>
        <begin position="8"/>
        <end position="320"/>
    </location>
</feature>
<feature type="binding site" evidence="8">
    <location>
        <begin position="178"/>
        <end position="185"/>
    </location>
    <ligand>
        <name>NAD(+)</name>
        <dbReference type="ChEBI" id="CHEBI:57540"/>
    </ligand>
</feature>
<dbReference type="RefSeq" id="WP_163042901.1">
    <property type="nucleotide sequence ID" value="NZ_JAAAMJ010000002.1"/>
</dbReference>
<dbReference type="Gene3D" id="3.50.50.60">
    <property type="entry name" value="FAD/NAD(P)-binding domain"/>
    <property type="match status" value="2"/>
</dbReference>
<comment type="caution">
    <text evidence="13">The sequence shown here is derived from an EMBL/GenBank/DDBJ whole genome shotgun (WGS) entry which is preliminary data.</text>
</comment>
<dbReference type="PIRSF" id="PIRSF000350">
    <property type="entry name" value="Mercury_reductase_MerA"/>
    <property type="match status" value="1"/>
</dbReference>
<comment type="similarity">
    <text evidence="1 10">Belongs to the class-I pyridine nucleotide-disulfide oxidoreductase family.</text>
</comment>
<protein>
    <submittedName>
        <fullName evidence="13">FAD-dependent oxidoreductase</fullName>
    </submittedName>
</protein>
<evidence type="ECO:0000256" key="5">
    <source>
        <dbReference type="ARBA" id="ARBA00023002"/>
    </source>
</evidence>
<evidence type="ECO:0000313" key="14">
    <source>
        <dbReference type="Proteomes" id="UP000476332"/>
    </source>
</evidence>
<sequence length="475" mass="50229">MAEILTPDICVIGAGSGGLTTAAASAAFGVPVVLIERGRMGGDCLNYGCVPSKALLAAAHHAAAIREAPRFGVSAGEPQIDFAAVQRHVADVIATIAPNDSVERFEGLGVTVLKASAAFVDARTVSAGGRLVRPRRFVIAAGSSPLVPPIEGLAETPHLTNETIFGLTTCPEHLVIIGGGPIGMEMAQAHRRLGAKVTLLDGETALGREDADLAAVVLDRLRAEGVTIEERTRVVRVAGEAGRIQVDVERRDGSTATIEGSHLLVAVGRSPNVEGLNLEAAGIDYDKRGITVGRDLRTSNRRAYAIGDIAGGPQFTHLANLHAGLVVRAILFRLPIRTPRDTLPRVTYTDPPLGQVGLTAVEADAQGITAEVLTWPYGENDRAQTERRTEGLIKLVVGRRGRLVGAGIVGHAADEITNLLSLAIGKGLTVGDLRDFVSPYPTLSEIGKRAATSYYVPYTRRPFVRRAIAFLRRFG</sequence>
<keyword evidence="2 10" id="KW-0285">Flavoprotein</keyword>
<feature type="disulfide bond" description="Redox-active" evidence="9">
    <location>
        <begin position="44"/>
        <end position="49"/>
    </location>
</feature>
<evidence type="ECO:0000259" key="11">
    <source>
        <dbReference type="Pfam" id="PF02852"/>
    </source>
</evidence>
<keyword evidence="5 10" id="KW-0560">Oxidoreductase</keyword>
<evidence type="ECO:0000256" key="8">
    <source>
        <dbReference type="PIRSR" id="PIRSR000350-3"/>
    </source>
</evidence>
<keyword evidence="6" id="KW-1015">Disulfide bond</keyword>
<keyword evidence="14" id="KW-1185">Reference proteome</keyword>
<dbReference type="InterPro" id="IPR016156">
    <property type="entry name" value="FAD/NAD-linked_Rdtase_dimer_sf"/>
</dbReference>
<dbReference type="PANTHER" id="PTHR43014">
    <property type="entry name" value="MERCURIC REDUCTASE"/>
    <property type="match status" value="1"/>
</dbReference>
<proteinExistence type="inferred from homology"/>
<dbReference type="InterPro" id="IPR036188">
    <property type="entry name" value="FAD/NAD-bd_sf"/>
</dbReference>
<evidence type="ECO:0000256" key="9">
    <source>
        <dbReference type="PIRSR" id="PIRSR000350-4"/>
    </source>
</evidence>
<dbReference type="PANTHER" id="PTHR43014:SF2">
    <property type="entry name" value="MERCURIC REDUCTASE"/>
    <property type="match status" value="1"/>
</dbReference>
<dbReference type="Gene3D" id="3.30.390.30">
    <property type="match status" value="1"/>
</dbReference>
<dbReference type="Pfam" id="PF07992">
    <property type="entry name" value="Pyr_redox_2"/>
    <property type="match status" value="1"/>
</dbReference>
<feature type="domain" description="Pyridine nucleotide-disulphide oxidoreductase dimerisation" evidence="11">
    <location>
        <begin position="344"/>
        <end position="450"/>
    </location>
</feature>
<evidence type="ECO:0000256" key="2">
    <source>
        <dbReference type="ARBA" id="ARBA00022630"/>
    </source>
</evidence>
<dbReference type="InterPro" id="IPR004099">
    <property type="entry name" value="Pyr_nucl-diS_OxRdtase_dimer"/>
</dbReference>
<keyword evidence="8" id="KW-0547">Nucleotide-binding</keyword>
<evidence type="ECO:0000313" key="13">
    <source>
        <dbReference type="EMBL" id="NDV86162.1"/>
    </source>
</evidence>
<dbReference type="EMBL" id="JAAAMJ010000002">
    <property type="protein sequence ID" value="NDV86162.1"/>
    <property type="molecule type" value="Genomic_DNA"/>
</dbReference>
<dbReference type="GO" id="GO:0050660">
    <property type="term" value="F:flavin adenine dinucleotide binding"/>
    <property type="evidence" value="ECO:0007669"/>
    <property type="project" value="TreeGrafter"/>
</dbReference>
<evidence type="ECO:0000256" key="1">
    <source>
        <dbReference type="ARBA" id="ARBA00007532"/>
    </source>
</evidence>
<keyword evidence="7 10" id="KW-0676">Redox-active center</keyword>
<evidence type="ECO:0000256" key="3">
    <source>
        <dbReference type="ARBA" id="ARBA00022827"/>
    </source>
</evidence>
<evidence type="ECO:0000256" key="4">
    <source>
        <dbReference type="ARBA" id="ARBA00022857"/>
    </source>
</evidence>
<keyword evidence="4" id="KW-0521">NADP</keyword>
<feature type="binding site" evidence="8">
    <location>
        <position position="53"/>
    </location>
    <ligand>
        <name>FAD</name>
        <dbReference type="ChEBI" id="CHEBI:57692"/>
    </ligand>
</feature>
<dbReference type="InterPro" id="IPR001100">
    <property type="entry name" value="Pyr_nuc-diS_OxRdtase"/>
</dbReference>
<evidence type="ECO:0000256" key="6">
    <source>
        <dbReference type="ARBA" id="ARBA00023157"/>
    </source>
</evidence>
<dbReference type="PROSITE" id="PS00076">
    <property type="entry name" value="PYRIDINE_REDOX_1"/>
    <property type="match status" value="1"/>
</dbReference>
<evidence type="ECO:0000256" key="7">
    <source>
        <dbReference type="ARBA" id="ARBA00023284"/>
    </source>
</evidence>
<comment type="cofactor">
    <cofactor evidence="8">
        <name>FAD</name>
        <dbReference type="ChEBI" id="CHEBI:57692"/>
    </cofactor>
    <text evidence="8">Binds 1 FAD per subunit.</text>
</comment>
<dbReference type="Pfam" id="PF02852">
    <property type="entry name" value="Pyr_redox_dim"/>
    <property type="match status" value="1"/>
</dbReference>
<name>A0A6L9MF20_9HYPH</name>
<keyword evidence="8" id="KW-0520">NAD</keyword>
<dbReference type="GO" id="GO:0016668">
    <property type="term" value="F:oxidoreductase activity, acting on a sulfur group of donors, NAD(P) as acceptor"/>
    <property type="evidence" value="ECO:0007669"/>
    <property type="project" value="InterPro"/>
</dbReference>
<dbReference type="SUPFAM" id="SSF51905">
    <property type="entry name" value="FAD/NAD(P)-binding domain"/>
    <property type="match status" value="1"/>
</dbReference>
<dbReference type="AlphaFoldDB" id="A0A6L9MF20"/>
<evidence type="ECO:0000256" key="10">
    <source>
        <dbReference type="RuleBase" id="RU003691"/>
    </source>
</evidence>
<dbReference type="InterPro" id="IPR023753">
    <property type="entry name" value="FAD/NAD-binding_dom"/>
</dbReference>
<dbReference type="GO" id="GO:0003955">
    <property type="term" value="F:NAD(P)H dehydrogenase (quinone) activity"/>
    <property type="evidence" value="ECO:0007669"/>
    <property type="project" value="TreeGrafter"/>
</dbReference>
<feature type="binding site" evidence="8">
    <location>
        <position position="308"/>
    </location>
    <ligand>
        <name>FAD</name>
        <dbReference type="ChEBI" id="CHEBI:57692"/>
    </ligand>
</feature>
<evidence type="ECO:0000259" key="12">
    <source>
        <dbReference type="Pfam" id="PF07992"/>
    </source>
</evidence>
<dbReference type="InterPro" id="IPR012999">
    <property type="entry name" value="Pyr_OxRdtase_I_AS"/>
</dbReference>
<dbReference type="Proteomes" id="UP000476332">
    <property type="component" value="Unassembled WGS sequence"/>
</dbReference>
<gene>
    <name evidence="13" type="ORF">GTW51_05540</name>
</gene>
<dbReference type="PRINTS" id="PR00411">
    <property type="entry name" value="PNDRDTASEI"/>
</dbReference>
<dbReference type="FunFam" id="3.30.390.30:FF:000001">
    <property type="entry name" value="Dihydrolipoyl dehydrogenase"/>
    <property type="match status" value="1"/>
</dbReference>
<feature type="binding site" evidence="8">
    <location>
        <position position="268"/>
    </location>
    <ligand>
        <name>NAD(+)</name>
        <dbReference type="ChEBI" id="CHEBI:57540"/>
    </ligand>
</feature>
<accession>A0A6L9MF20</accession>
<dbReference type="SUPFAM" id="SSF55424">
    <property type="entry name" value="FAD/NAD-linked reductases, dimerisation (C-terminal) domain"/>
    <property type="match status" value="1"/>
</dbReference>
<keyword evidence="3 8" id="KW-0274">FAD</keyword>
<organism evidence="13 14">
    <name type="scientific">Aurantimonas aggregata</name>
    <dbReference type="NCBI Taxonomy" id="2047720"/>
    <lineage>
        <taxon>Bacteria</taxon>
        <taxon>Pseudomonadati</taxon>
        <taxon>Pseudomonadota</taxon>
        <taxon>Alphaproteobacteria</taxon>
        <taxon>Hyphomicrobiales</taxon>
        <taxon>Aurantimonadaceae</taxon>
        <taxon>Aurantimonas</taxon>
    </lineage>
</organism>
<dbReference type="PRINTS" id="PR00368">
    <property type="entry name" value="FADPNR"/>
</dbReference>
<reference evidence="13 14" key="1">
    <citation type="submission" date="2020-01" db="EMBL/GenBank/DDBJ databases">
        <title>Genomes of bacteria type strains.</title>
        <authorList>
            <person name="Chen J."/>
            <person name="Zhu S."/>
            <person name="Chen J."/>
        </authorList>
    </citation>
    <scope>NUCLEOTIDE SEQUENCE [LARGE SCALE GENOMIC DNA]</scope>
    <source>
        <strain evidence="13 14">KCTC 52919</strain>
    </source>
</reference>